<proteinExistence type="predicted"/>
<protein>
    <submittedName>
        <fullName evidence="2">Uncharacterized protein</fullName>
    </submittedName>
</protein>
<evidence type="ECO:0000313" key="3">
    <source>
        <dbReference type="Proteomes" id="UP000480943"/>
    </source>
</evidence>
<organism evidence="2 4">
    <name type="scientific">Photobacterium damselae subsp. damselae</name>
    <name type="common">Listonella damsela</name>
    <dbReference type="NCBI Taxonomy" id="85581"/>
    <lineage>
        <taxon>Bacteria</taxon>
        <taxon>Pseudomonadati</taxon>
        <taxon>Pseudomonadota</taxon>
        <taxon>Gammaproteobacteria</taxon>
        <taxon>Vibrionales</taxon>
        <taxon>Vibrionaceae</taxon>
        <taxon>Photobacterium</taxon>
    </lineage>
</organism>
<dbReference type="Proteomes" id="UP000533429">
    <property type="component" value="Unassembled WGS sequence"/>
</dbReference>
<evidence type="ECO:0000313" key="4">
    <source>
        <dbReference type="Proteomes" id="UP000533429"/>
    </source>
</evidence>
<gene>
    <name evidence="1" type="ORF">F6450_07230</name>
    <name evidence="2" type="ORF">HWA77_18195</name>
</gene>
<accession>A0A7Y7UDV8</accession>
<sequence>MTTEIYADAQEAQRIKSKADMATKEEAMQYARDNNIRSMRAWFAHHNIYTGGRLRPQHIPGDPAKFYGLRGQWEGWSEFLGTNNRSTMAMKDDFSNFNECKKWFHDNKIYTVSAFRELCKSGEKPDFIPSAPDKAYNVKYSALLCPKESKFVTFEEAKALIKDYGIRHYLDFRAIRNKEIDKLSVIPCNPDKVYQRTGEWNGWPDFLGYEPLRVRTKKHNIKKD</sequence>
<reference evidence="2 4" key="2">
    <citation type="submission" date="2020-06" db="EMBL/GenBank/DDBJ databases">
        <title>Photobacterium damselae subsp. damselae comparative genomics.</title>
        <authorList>
            <person name="Osorio C.R."/>
        </authorList>
    </citation>
    <scope>NUCLEOTIDE SEQUENCE [LARGE SCALE GENOMIC DNA]</scope>
    <source>
        <strain evidence="2 4">TW250/03</strain>
    </source>
</reference>
<dbReference type="EMBL" id="VZUQ01000045">
    <property type="protein sequence ID" value="KAB1182254.1"/>
    <property type="molecule type" value="Genomic_DNA"/>
</dbReference>
<evidence type="ECO:0000313" key="2">
    <source>
        <dbReference type="EMBL" id="NVP02148.1"/>
    </source>
</evidence>
<reference evidence="1 3" key="1">
    <citation type="submission" date="2019-09" db="EMBL/GenBank/DDBJ databases">
        <title>Photobacterium damselae subsp. damselae CDC-2227-81, a human clinical isolate.</title>
        <authorList>
            <person name="Osorio C.R."/>
        </authorList>
    </citation>
    <scope>NUCLEOTIDE SEQUENCE [LARGE SCALE GENOMIC DNA]</scope>
    <source>
        <strain evidence="1 3">CDC-2227-81</strain>
    </source>
</reference>
<dbReference type="RefSeq" id="WP_106341087.1">
    <property type="nucleotide sequence ID" value="NZ_JABXOQ010000023.1"/>
</dbReference>
<dbReference type="AlphaFoldDB" id="A0A7Y7UDV8"/>
<dbReference type="EMBL" id="JABXOR010001149">
    <property type="protein sequence ID" value="NVP02148.1"/>
    <property type="molecule type" value="Genomic_DNA"/>
</dbReference>
<dbReference type="Proteomes" id="UP000480943">
    <property type="component" value="Unassembled WGS sequence"/>
</dbReference>
<evidence type="ECO:0000313" key="1">
    <source>
        <dbReference type="EMBL" id="KAB1182254.1"/>
    </source>
</evidence>
<name>A0A7Y7UDV8_PHODD</name>
<comment type="caution">
    <text evidence="2">The sequence shown here is derived from an EMBL/GenBank/DDBJ whole genome shotgun (WGS) entry which is preliminary data.</text>
</comment>